<name>A0A916DPN9_9BACT</name>
<keyword evidence="2" id="KW-0238">DNA-binding</keyword>
<dbReference type="EMBL" id="AP026867">
    <property type="protein sequence ID" value="BDS10251.1"/>
    <property type="molecule type" value="Genomic_DNA"/>
</dbReference>
<accession>A0A916DPN9</accession>
<dbReference type="GO" id="GO:0032422">
    <property type="term" value="F:purine-rich negative regulatory element binding"/>
    <property type="evidence" value="ECO:0007669"/>
    <property type="project" value="InterPro"/>
</dbReference>
<dbReference type="GO" id="GO:0000977">
    <property type="term" value="F:RNA polymerase II transcription regulatory region sequence-specific DNA binding"/>
    <property type="evidence" value="ECO:0007669"/>
    <property type="project" value="InterPro"/>
</dbReference>
<keyword evidence="5" id="KW-1185">Reference proteome</keyword>
<dbReference type="Gene3D" id="3.10.450.700">
    <property type="match status" value="1"/>
</dbReference>
<feature type="region of interest" description="Disordered" evidence="3">
    <location>
        <begin position="96"/>
        <end position="128"/>
    </location>
</feature>
<evidence type="ECO:0000313" key="4">
    <source>
        <dbReference type="EMBL" id="BDS10251.1"/>
    </source>
</evidence>
<proteinExistence type="inferred from homology"/>
<dbReference type="SMART" id="SM00712">
    <property type="entry name" value="PUR"/>
    <property type="match status" value="1"/>
</dbReference>
<sequence length="128" mass="15510">MGFDNKDSRFESVYSQKVKAGKRRTYFFDVRKTKGADYYVTITESTRRFEDDSYSRHKIFLYKEDFNRFVESLVDVVDHIKNDLLPDYDYDEFTRRHEEREKEYNENYNNNTENMDSSANDDGDVGEW</sequence>
<feature type="compositionally biased region" description="Basic and acidic residues" evidence="3">
    <location>
        <begin position="96"/>
        <end position="105"/>
    </location>
</feature>
<feature type="compositionally biased region" description="Acidic residues" evidence="3">
    <location>
        <begin position="119"/>
        <end position="128"/>
    </location>
</feature>
<dbReference type="Proteomes" id="UP001060919">
    <property type="component" value="Chromosome"/>
</dbReference>
<dbReference type="Pfam" id="PF11680">
    <property type="entry name" value="DUF3276"/>
    <property type="match status" value="1"/>
</dbReference>
<dbReference type="RefSeq" id="WP_264791579.1">
    <property type="nucleotide sequence ID" value="NZ_AP026867.1"/>
</dbReference>
<comment type="similarity">
    <text evidence="1">Belongs to the PUR DNA-binding protein family.</text>
</comment>
<reference evidence="4" key="1">
    <citation type="submission" date="2022-09" db="EMBL/GenBank/DDBJ databases">
        <title>Aureispira anguillicida sp. nov., isolated from Leptocephalus of Japanese eel Anguilla japonica.</title>
        <authorList>
            <person name="Yuasa K."/>
            <person name="Mekata T."/>
            <person name="Ikunari K."/>
        </authorList>
    </citation>
    <scope>NUCLEOTIDE SEQUENCE</scope>
    <source>
        <strain evidence="4">EL160426</strain>
    </source>
</reference>
<dbReference type="AlphaFoldDB" id="A0A916DPN9"/>
<protein>
    <submittedName>
        <fullName evidence="4">PUR family DNA/RNA-binding protein</fullName>
    </submittedName>
</protein>
<dbReference type="KEGG" id="aup:AsAng_0009590"/>
<dbReference type="InterPro" id="IPR006628">
    <property type="entry name" value="PUR-bd_fam"/>
</dbReference>
<evidence type="ECO:0000313" key="5">
    <source>
        <dbReference type="Proteomes" id="UP001060919"/>
    </source>
</evidence>
<gene>
    <name evidence="4" type="ORF">AsAng_0009590</name>
</gene>
<evidence type="ECO:0000256" key="2">
    <source>
        <dbReference type="ARBA" id="ARBA00023125"/>
    </source>
</evidence>
<evidence type="ECO:0000256" key="3">
    <source>
        <dbReference type="SAM" id="MobiDB-lite"/>
    </source>
</evidence>
<evidence type="ECO:0000256" key="1">
    <source>
        <dbReference type="ARBA" id="ARBA00009251"/>
    </source>
</evidence>
<organism evidence="4 5">
    <name type="scientific">Aureispira anguillae</name>
    <dbReference type="NCBI Taxonomy" id="2864201"/>
    <lineage>
        <taxon>Bacteria</taxon>
        <taxon>Pseudomonadati</taxon>
        <taxon>Bacteroidota</taxon>
        <taxon>Saprospiria</taxon>
        <taxon>Saprospirales</taxon>
        <taxon>Saprospiraceae</taxon>
        <taxon>Aureispira</taxon>
    </lineage>
</organism>